<dbReference type="Gene3D" id="2.40.50.90">
    <property type="match status" value="1"/>
</dbReference>
<feature type="domain" description="TNase-like" evidence="2">
    <location>
        <begin position="22"/>
        <end position="148"/>
    </location>
</feature>
<keyword evidence="1" id="KW-0732">Signal</keyword>
<dbReference type="SUPFAM" id="SSF50199">
    <property type="entry name" value="Staphylococcal nuclease"/>
    <property type="match status" value="1"/>
</dbReference>
<feature type="signal peptide" evidence="1">
    <location>
        <begin position="1"/>
        <end position="21"/>
    </location>
</feature>
<dbReference type="PROSITE" id="PS50830">
    <property type="entry name" value="TNASE_3"/>
    <property type="match status" value="1"/>
</dbReference>
<name>A0A7C9KAS5_9PROT</name>
<dbReference type="Pfam" id="PF00565">
    <property type="entry name" value="SNase"/>
    <property type="match status" value="1"/>
</dbReference>
<dbReference type="Proteomes" id="UP000483432">
    <property type="component" value="Unassembled WGS sequence"/>
</dbReference>
<evidence type="ECO:0000313" key="4">
    <source>
        <dbReference type="Proteomes" id="UP000483432"/>
    </source>
</evidence>
<evidence type="ECO:0000256" key="1">
    <source>
        <dbReference type="SAM" id="SignalP"/>
    </source>
</evidence>
<evidence type="ECO:0000259" key="2">
    <source>
        <dbReference type="PROSITE" id="PS50830"/>
    </source>
</evidence>
<comment type="caution">
    <text evidence="3">The sequence shown here is derived from an EMBL/GenBank/DDBJ whole genome shotgun (WGS) entry which is preliminary data.</text>
</comment>
<accession>A0A7C9KAS5</accession>
<sequence length="161" mass="18092">MRRYLGVIATTCTLMITTASADTFTGRVVEVTDGDTLTLLIGRQHRTINLTAIDAPERYQAWGDPSRTNLSRLALNRNAVATCTELKQRGELVCKLVVNQRDIGLEQIQDGMAWWLRQDAKSQPAEDYSAYASAELMAKLKRLGLWRETNPIPPWDFISGH</sequence>
<proteinExistence type="predicted"/>
<gene>
    <name evidence="3" type="ORF">GZ085_06580</name>
</gene>
<dbReference type="InterPro" id="IPR035437">
    <property type="entry name" value="SNase_OB-fold_sf"/>
</dbReference>
<dbReference type="SMART" id="SM00318">
    <property type="entry name" value="SNc"/>
    <property type="match status" value="1"/>
</dbReference>
<protein>
    <submittedName>
        <fullName evidence="3">Thermonuclease family protein</fullName>
    </submittedName>
</protein>
<dbReference type="EMBL" id="JAAFGW010000076">
    <property type="protein sequence ID" value="NDP48052.1"/>
    <property type="molecule type" value="Genomic_DNA"/>
</dbReference>
<dbReference type="InterPro" id="IPR016071">
    <property type="entry name" value="Staphylococal_nuclease_OB-fold"/>
</dbReference>
<feature type="chain" id="PRO_5028815139" evidence="1">
    <location>
        <begin position="22"/>
        <end position="161"/>
    </location>
</feature>
<organism evidence="3 4">
    <name type="scientific">Sulfuriferula multivorans</name>
    <dbReference type="NCBI Taxonomy" id="1559896"/>
    <lineage>
        <taxon>Bacteria</taxon>
        <taxon>Pseudomonadati</taxon>
        <taxon>Pseudomonadota</taxon>
        <taxon>Betaproteobacteria</taxon>
        <taxon>Nitrosomonadales</taxon>
        <taxon>Sulfuricellaceae</taxon>
        <taxon>Sulfuriferula</taxon>
    </lineage>
</organism>
<dbReference type="PANTHER" id="PTHR12302:SF26">
    <property type="entry name" value="BLR1266 PROTEIN"/>
    <property type="match status" value="1"/>
</dbReference>
<reference evidence="3 4" key="1">
    <citation type="submission" date="2019-09" db="EMBL/GenBank/DDBJ databases">
        <title>H2 Metabolism Revealed by Metagenomic Analysis in Subglacial Sediment of East Antarctica.</title>
        <authorList>
            <person name="Yang Z."/>
            <person name="Zhang Y."/>
            <person name="Lv Y."/>
            <person name="Yan W."/>
            <person name="Xiao X."/>
            <person name="Sun B."/>
            <person name="Ma H."/>
        </authorList>
    </citation>
    <scope>NUCLEOTIDE SEQUENCE [LARGE SCALE GENOMIC DNA]</scope>
    <source>
        <strain evidence="3">Bin2_2</strain>
    </source>
</reference>
<dbReference type="PANTHER" id="PTHR12302">
    <property type="entry name" value="EBNA2 BINDING PROTEIN P100"/>
    <property type="match status" value="1"/>
</dbReference>
<evidence type="ECO:0000313" key="3">
    <source>
        <dbReference type="EMBL" id="NDP48052.1"/>
    </source>
</evidence>
<dbReference type="AlphaFoldDB" id="A0A7C9KAS5"/>